<name>A0A814HZL5_9BILA</name>
<comment type="caution">
    <text evidence="2">The sequence shown here is derived from an EMBL/GenBank/DDBJ whole genome shotgun (WGS) entry which is preliminary data.</text>
</comment>
<keyword evidence="1" id="KW-1133">Transmembrane helix</keyword>
<reference evidence="2" key="1">
    <citation type="submission" date="2021-02" db="EMBL/GenBank/DDBJ databases">
        <authorList>
            <person name="Nowell W R."/>
        </authorList>
    </citation>
    <scope>NUCLEOTIDE SEQUENCE</scope>
    <source>
        <strain evidence="2">Ploen Becks lab</strain>
    </source>
</reference>
<protein>
    <submittedName>
        <fullName evidence="2">Uncharacterized protein</fullName>
    </submittedName>
</protein>
<keyword evidence="1" id="KW-0472">Membrane</keyword>
<feature type="transmembrane region" description="Helical" evidence="1">
    <location>
        <begin position="54"/>
        <end position="77"/>
    </location>
</feature>
<evidence type="ECO:0000256" key="1">
    <source>
        <dbReference type="SAM" id="Phobius"/>
    </source>
</evidence>
<sequence>MLSRINFEYLSFKYAFLRIILIVFLIGGLVSAYLVSDNEIVLRDTNTYDDRKDYITVSIAALVTSVILFIFNLLCLGNIDFLDVIPWKIILIIPDMILITFLTIASVNCGIAEYDLNKNFESFYDQFDYIKKGAFASAAVS</sequence>
<keyword evidence="3" id="KW-1185">Reference proteome</keyword>
<dbReference type="AlphaFoldDB" id="A0A814HZL5"/>
<dbReference type="Proteomes" id="UP000663879">
    <property type="component" value="Unassembled WGS sequence"/>
</dbReference>
<gene>
    <name evidence="2" type="ORF">OXX778_LOCUS17247</name>
</gene>
<dbReference type="EMBL" id="CAJNOC010004348">
    <property type="protein sequence ID" value="CAF1018325.1"/>
    <property type="molecule type" value="Genomic_DNA"/>
</dbReference>
<evidence type="ECO:0000313" key="2">
    <source>
        <dbReference type="EMBL" id="CAF1018325.1"/>
    </source>
</evidence>
<evidence type="ECO:0000313" key="3">
    <source>
        <dbReference type="Proteomes" id="UP000663879"/>
    </source>
</evidence>
<organism evidence="2 3">
    <name type="scientific">Brachionus calyciflorus</name>
    <dbReference type="NCBI Taxonomy" id="104777"/>
    <lineage>
        <taxon>Eukaryota</taxon>
        <taxon>Metazoa</taxon>
        <taxon>Spiralia</taxon>
        <taxon>Gnathifera</taxon>
        <taxon>Rotifera</taxon>
        <taxon>Eurotatoria</taxon>
        <taxon>Monogononta</taxon>
        <taxon>Pseudotrocha</taxon>
        <taxon>Ploima</taxon>
        <taxon>Brachionidae</taxon>
        <taxon>Brachionus</taxon>
    </lineage>
</organism>
<feature type="transmembrane region" description="Helical" evidence="1">
    <location>
        <begin position="89"/>
        <end position="107"/>
    </location>
</feature>
<accession>A0A814HZL5</accession>
<keyword evidence="1" id="KW-0812">Transmembrane</keyword>
<feature type="transmembrane region" description="Helical" evidence="1">
    <location>
        <begin position="12"/>
        <end position="34"/>
    </location>
</feature>
<proteinExistence type="predicted"/>